<protein>
    <submittedName>
        <fullName evidence="1">YqjK-like protein</fullName>
    </submittedName>
</protein>
<dbReference type="AlphaFoldDB" id="A0A1M6XIE6"/>
<dbReference type="EMBL" id="FRAL01000007">
    <property type="protein sequence ID" value="SHL05683.1"/>
    <property type="molecule type" value="Genomic_DNA"/>
</dbReference>
<organism evidence="1 2">
    <name type="scientific">Halomonas caseinilytica</name>
    <dbReference type="NCBI Taxonomy" id="438744"/>
    <lineage>
        <taxon>Bacteria</taxon>
        <taxon>Pseudomonadati</taxon>
        <taxon>Pseudomonadota</taxon>
        <taxon>Gammaproteobacteria</taxon>
        <taxon>Oceanospirillales</taxon>
        <taxon>Halomonadaceae</taxon>
        <taxon>Halomonas</taxon>
    </lineage>
</organism>
<gene>
    <name evidence="1" type="ORF">SAMN05192556_107155</name>
</gene>
<keyword evidence="2" id="KW-1185">Reference proteome</keyword>
<dbReference type="Pfam" id="PF13997">
    <property type="entry name" value="YqjK"/>
    <property type="match status" value="1"/>
</dbReference>
<dbReference type="Proteomes" id="UP000184248">
    <property type="component" value="Unassembled WGS sequence"/>
</dbReference>
<accession>A0A1M6XIE6</accession>
<dbReference type="InterPro" id="IPR025612">
    <property type="entry name" value="YqjK"/>
</dbReference>
<sequence>MTRKNEADRRERKATLEATIEQQRVDILLAAERWRDAAGPLETGWQMAYRYRTPALTLGGLMLLPLLRRPGKALKLGRRLVFGALTLKRLRTLLPGRH</sequence>
<proteinExistence type="predicted"/>
<dbReference type="OrthoDB" id="6183353at2"/>
<name>A0A1M6XIE6_9GAMM</name>
<dbReference type="RefSeq" id="WP_064698737.1">
    <property type="nucleotide sequence ID" value="NZ_BDEO01000002.1"/>
</dbReference>
<evidence type="ECO:0000313" key="1">
    <source>
        <dbReference type="EMBL" id="SHL05683.1"/>
    </source>
</evidence>
<reference evidence="2" key="1">
    <citation type="submission" date="2016-11" db="EMBL/GenBank/DDBJ databases">
        <authorList>
            <person name="Varghese N."/>
            <person name="Submissions S."/>
        </authorList>
    </citation>
    <scope>NUCLEOTIDE SEQUENCE [LARGE SCALE GENOMIC DNA]</scope>
    <source>
        <strain evidence="2">ALO Sharm</strain>
    </source>
</reference>
<evidence type="ECO:0000313" key="2">
    <source>
        <dbReference type="Proteomes" id="UP000184248"/>
    </source>
</evidence>